<dbReference type="Gene3D" id="3.40.630.10">
    <property type="entry name" value="Zn peptidases"/>
    <property type="match status" value="1"/>
</dbReference>
<organism evidence="2 3">
    <name type="scientific">Maribacter ulvicola</name>
    <dbReference type="NCBI Taxonomy" id="228959"/>
    <lineage>
        <taxon>Bacteria</taxon>
        <taxon>Pseudomonadati</taxon>
        <taxon>Bacteroidota</taxon>
        <taxon>Flavobacteriia</taxon>
        <taxon>Flavobacteriales</taxon>
        <taxon>Flavobacteriaceae</taxon>
        <taxon>Maribacter</taxon>
    </lineage>
</organism>
<gene>
    <name evidence="2" type="ORF">SAMN05421797_10794</name>
</gene>
<dbReference type="OrthoDB" id="1119199at2"/>
<dbReference type="AlphaFoldDB" id="A0A1N6YQ00"/>
<dbReference type="RefSeq" id="WP_076549953.1">
    <property type="nucleotide sequence ID" value="NZ_FTMA01000007.1"/>
</dbReference>
<sequence length="367" mass="41675">MDDFNYDKIKVPTISGRYINYDHIAEFLRALPATFDIEVVGKSVRKESILSITFGSGPNKILMWSQMHGNESTTTKAVIDLLSYLKEGNAGVSEIKDSCTIKIIPILNPDGARDYTRVNANEIDLNRDAQDLSQPESLVLKKVYENFKPNYCFNLHDQRTIFNVGETNKPATVSFLAPAFDEERNNSSSRLLTMQVIAAMNTMLQKEIPGQVGRYDDGFNANCVGDAFQMKKTPTILFESGHFPGDYDRDKTRELICKSILKGIEVIAKDLVSNFPIEHYLSIPENGKQFVDILVINPNNIKSNMTNTQSVPIQYKEVLQKNKIVFEPHLHYFDKEPKVIFAHKTLNCNDENDVTWLKDNNLMHLLS</sequence>
<name>A0A1N6YQ00_9FLAO</name>
<evidence type="ECO:0000313" key="2">
    <source>
        <dbReference type="EMBL" id="SIR16675.1"/>
    </source>
</evidence>
<keyword evidence="2" id="KW-0121">Carboxypeptidase</keyword>
<keyword evidence="3" id="KW-1185">Reference proteome</keyword>
<proteinExistence type="predicted"/>
<evidence type="ECO:0000313" key="3">
    <source>
        <dbReference type="Proteomes" id="UP000186953"/>
    </source>
</evidence>
<dbReference type="GO" id="GO:0008270">
    <property type="term" value="F:zinc ion binding"/>
    <property type="evidence" value="ECO:0007669"/>
    <property type="project" value="InterPro"/>
</dbReference>
<dbReference type="InterPro" id="IPR000834">
    <property type="entry name" value="Peptidase_M14"/>
</dbReference>
<keyword evidence="2" id="KW-0378">Hydrolase</keyword>
<feature type="domain" description="Peptidase M14" evidence="1">
    <location>
        <begin position="25"/>
        <end position="128"/>
    </location>
</feature>
<accession>A0A1N6YQ00</accession>
<dbReference type="Proteomes" id="UP000186953">
    <property type="component" value="Unassembled WGS sequence"/>
</dbReference>
<reference evidence="3" key="1">
    <citation type="submission" date="2017-01" db="EMBL/GenBank/DDBJ databases">
        <authorList>
            <person name="Varghese N."/>
            <person name="Submissions S."/>
        </authorList>
    </citation>
    <scope>NUCLEOTIDE SEQUENCE [LARGE SCALE GENOMIC DNA]</scope>
    <source>
        <strain evidence="3">DSM 15366</strain>
    </source>
</reference>
<dbReference type="CDD" id="cd06239">
    <property type="entry name" value="M14-like"/>
    <property type="match status" value="1"/>
</dbReference>
<keyword evidence="2" id="KW-0645">Protease</keyword>
<dbReference type="SUPFAM" id="SSF53187">
    <property type="entry name" value="Zn-dependent exopeptidases"/>
    <property type="match status" value="1"/>
</dbReference>
<dbReference type="STRING" id="228959.SAMN05421797_10794"/>
<dbReference type="EMBL" id="FTMA01000007">
    <property type="protein sequence ID" value="SIR16675.1"/>
    <property type="molecule type" value="Genomic_DNA"/>
</dbReference>
<dbReference type="GO" id="GO:0006508">
    <property type="term" value="P:proteolysis"/>
    <property type="evidence" value="ECO:0007669"/>
    <property type="project" value="InterPro"/>
</dbReference>
<dbReference type="GO" id="GO:0004181">
    <property type="term" value="F:metallocarboxypeptidase activity"/>
    <property type="evidence" value="ECO:0007669"/>
    <property type="project" value="InterPro"/>
</dbReference>
<evidence type="ECO:0000259" key="1">
    <source>
        <dbReference type="Pfam" id="PF00246"/>
    </source>
</evidence>
<dbReference type="Pfam" id="PF00246">
    <property type="entry name" value="Peptidase_M14"/>
    <property type="match status" value="1"/>
</dbReference>
<protein>
    <submittedName>
        <fullName evidence="2">Zinc carboxypeptidase</fullName>
    </submittedName>
</protein>